<keyword evidence="5" id="KW-1185">Reference proteome</keyword>
<dbReference type="InterPro" id="IPR036188">
    <property type="entry name" value="FAD/NAD-bd_sf"/>
</dbReference>
<accession>A0A1G6S1A8</accession>
<dbReference type="STRING" id="1271860.SAMN05216174_107160"/>
<name>A0A1G6S1A8_9PSEU</name>
<keyword evidence="2" id="KW-0560">Oxidoreductase</keyword>
<sequence length="452" mass="49150">MASGTHAVVLGASIAGLLAARVLHEHYDRVTVVERDRLPEAGQRRGVPQGRHLHGLMERGRSIMESLYPGLTDEVSRLGAPTTEVLVRSRWYLSGLRAHPTPTGLTTLLASRPLLETEIRRRTSALGVRLRERTAAVGLLTSAGKVTGVEVTDNEMADGRTEAIAADLVVDATGRASRAPDWLAAMGAAVPGEDRVDVDLGYASRTYRRRPEHLDGDYGVVISTMPGRRGGGAIRLEGDRWHVTLGGMLGDHPPTDHDGFTAFAATLPVPDIHRIVSVAEPLDDAVPHRFRGSLRRYYERLASPPAGFLVVGDALCSFNPLYAQGMTVAAQQALALRECLPDTGGDLPARFYAKAARLVDIAWQMSTNSDLNHPGVVGDRTLRTRLVNSYVTRAHRAAHIDPAVSRTFMRLANLVESPTALMRPAMIARVLWQSTRNVHHELVPVPARRPGE</sequence>
<feature type="domain" description="FAD-dependent oxidoreductase 2 FAD-binding" evidence="3">
    <location>
        <begin position="107"/>
        <end position="193"/>
    </location>
</feature>
<dbReference type="EMBL" id="FMZZ01000007">
    <property type="protein sequence ID" value="SDD10618.1"/>
    <property type="molecule type" value="Genomic_DNA"/>
</dbReference>
<dbReference type="GO" id="GO:0016491">
    <property type="term" value="F:oxidoreductase activity"/>
    <property type="evidence" value="ECO:0007669"/>
    <property type="project" value="UniProtKB-KW"/>
</dbReference>
<dbReference type="AlphaFoldDB" id="A0A1G6S1A8"/>
<dbReference type="PANTHER" id="PTHR43422">
    <property type="entry name" value="THIAMINE THIAZOLE SYNTHASE"/>
    <property type="match status" value="1"/>
</dbReference>
<dbReference type="RefSeq" id="WP_139190737.1">
    <property type="nucleotide sequence ID" value="NZ_FMZZ01000007.1"/>
</dbReference>
<gene>
    <name evidence="4" type="ORF">SAMN05216174_107160</name>
</gene>
<evidence type="ECO:0000259" key="3">
    <source>
        <dbReference type="Pfam" id="PF00890"/>
    </source>
</evidence>
<reference evidence="5" key="1">
    <citation type="submission" date="2016-10" db="EMBL/GenBank/DDBJ databases">
        <authorList>
            <person name="Varghese N."/>
            <person name="Submissions S."/>
        </authorList>
    </citation>
    <scope>NUCLEOTIDE SEQUENCE [LARGE SCALE GENOMIC DNA]</scope>
    <source>
        <strain evidence="5">IBRC-M 10403</strain>
    </source>
</reference>
<dbReference type="OrthoDB" id="9790035at2"/>
<organism evidence="4 5">
    <name type="scientific">Actinokineospora iranica</name>
    <dbReference type="NCBI Taxonomy" id="1271860"/>
    <lineage>
        <taxon>Bacteria</taxon>
        <taxon>Bacillati</taxon>
        <taxon>Actinomycetota</taxon>
        <taxon>Actinomycetes</taxon>
        <taxon>Pseudonocardiales</taxon>
        <taxon>Pseudonocardiaceae</taxon>
        <taxon>Actinokineospora</taxon>
    </lineage>
</organism>
<proteinExistence type="predicted"/>
<dbReference type="PANTHER" id="PTHR43422:SF3">
    <property type="entry name" value="THIAMINE THIAZOLE SYNTHASE"/>
    <property type="match status" value="1"/>
</dbReference>
<evidence type="ECO:0000313" key="4">
    <source>
        <dbReference type="EMBL" id="SDD10618.1"/>
    </source>
</evidence>
<dbReference type="Proteomes" id="UP000199501">
    <property type="component" value="Unassembled WGS sequence"/>
</dbReference>
<evidence type="ECO:0000313" key="5">
    <source>
        <dbReference type="Proteomes" id="UP000199501"/>
    </source>
</evidence>
<keyword evidence="1" id="KW-0285">Flavoprotein</keyword>
<dbReference type="InterPro" id="IPR003953">
    <property type="entry name" value="FAD-dep_OxRdtase_2_FAD-bd"/>
</dbReference>
<dbReference type="Pfam" id="PF00890">
    <property type="entry name" value="FAD_binding_2"/>
    <property type="match status" value="1"/>
</dbReference>
<dbReference type="SUPFAM" id="SSF51905">
    <property type="entry name" value="FAD/NAD(P)-binding domain"/>
    <property type="match status" value="1"/>
</dbReference>
<protein>
    <submittedName>
        <fullName evidence="4">Dehydrogenase (Flavoprotein)</fullName>
    </submittedName>
</protein>
<evidence type="ECO:0000256" key="2">
    <source>
        <dbReference type="ARBA" id="ARBA00023002"/>
    </source>
</evidence>
<evidence type="ECO:0000256" key="1">
    <source>
        <dbReference type="ARBA" id="ARBA00022630"/>
    </source>
</evidence>
<dbReference type="Gene3D" id="3.50.50.60">
    <property type="entry name" value="FAD/NAD(P)-binding domain"/>
    <property type="match status" value="1"/>
</dbReference>